<dbReference type="Proteomes" id="UP001595880">
    <property type="component" value="Unassembled WGS sequence"/>
</dbReference>
<dbReference type="InterPro" id="IPR014036">
    <property type="entry name" value="DeoR-like_C"/>
</dbReference>
<dbReference type="EMBL" id="JBHSDV010000001">
    <property type="protein sequence ID" value="MFC4386270.1"/>
    <property type="molecule type" value="Genomic_DNA"/>
</dbReference>
<sequence>MLTLERQQLIIQLLKEREMVTVQQLCQITKASESTIRRDLTELENKQMIKRVHGGASLLKKKKEEPTLLEKAVQFSKEKEQIAKYAASLIDDGDAIFLDAGTTTMHMIPYLEDKATIVVTNGIPHVQLLMEYGVETYVLAGKAKQGTQALVGTKAVDALKEYQFDKCFLGMNGISIARGFTTPDPEEANVKKQAMNQTQTSYVLIDDTKVGEVTFAHVASLDAAAIITSSGIAEEQVNKLREKTTVKVVTE</sequence>
<dbReference type="SMART" id="SM00420">
    <property type="entry name" value="HTH_DEOR"/>
    <property type="match status" value="1"/>
</dbReference>
<keyword evidence="3" id="KW-0804">Transcription</keyword>
<evidence type="ECO:0000313" key="5">
    <source>
        <dbReference type="EMBL" id="MFC4386270.1"/>
    </source>
</evidence>
<dbReference type="InterPro" id="IPR050313">
    <property type="entry name" value="Carb_Metab_HTH_regulators"/>
</dbReference>
<dbReference type="Gene3D" id="1.10.10.10">
    <property type="entry name" value="Winged helix-like DNA-binding domain superfamily/Winged helix DNA-binding domain"/>
    <property type="match status" value="1"/>
</dbReference>
<proteinExistence type="predicted"/>
<dbReference type="SUPFAM" id="SSF100950">
    <property type="entry name" value="NagB/RpiA/CoA transferase-like"/>
    <property type="match status" value="1"/>
</dbReference>
<evidence type="ECO:0000259" key="4">
    <source>
        <dbReference type="PROSITE" id="PS51000"/>
    </source>
</evidence>
<dbReference type="PROSITE" id="PS00894">
    <property type="entry name" value="HTH_DEOR_1"/>
    <property type="match status" value="1"/>
</dbReference>
<evidence type="ECO:0000256" key="1">
    <source>
        <dbReference type="ARBA" id="ARBA00023015"/>
    </source>
</evidence>
<dbReference type="InterPro" id="IPR036388">
    <property type="entry name" value="WH-like_DNA-bd_sf"/>
</dbReference>
<comment type="caution">
    <text evidence="5">The sequence shown here is derived from an EMBL/GenBank/DDBJ whole genome shotgun (WGS) entry which is preliminary data.</text>
</comment>
<feature type="domain" description="HTH deoR-type" evidence="4">
    <location>
        <begin position="3"/>
        <end position="58"/>
    </location>
</feature>
<dbReference type="SMART" id="SM01134">
    <property type="entry name" value="DeoRC"/>
    <property type="match status" value="1"/>
</dbReference>
<keyword evidence="2 5" id="KW-0238">DNA-binding</keyword>
<dbReference type="PANTHER" id="PTHR30363">
    <property type="entry name" value="HTH-TYPE TRANSCRIPTIONAL REGULATOR SRLR-RELATED"/>
    <property type="match status" value="1"/>
</dbReference>
<name>A0ABV8VRV4_9BACI</name>
<dbReference type="Gene3D" id="3.40.50.1360">
    <property type="match status" value="1"/>
</dbReference>
<dbReference type="PANTHER" id="PTHR30363:SF56">
    <property type="entry name" value="TRANSCRIPTIONAL REGULATOR, DEOR FAMILY"/>
    <property type="match status" value="1"/>
</dbReference>
<dbReference type="Pfam" id="PF00455">
    <property type="entry name" value="DeoRC"/>
    <property type="match status" value="1"/>
</dbReference>
<dbReference type="PROSITE" id="PS51000">
    <property type="entry name" value="HTH_DEOR_2"/>
    <property type="match status" value="1"/>
</dbReference>
<keyword evidence="6" id="KW-1185">Reference proteome</keyword>
<dbReference type="GO" id="GO:0003677">
    <property type="term" value="F:DNA binding"/>
    <property type="evidence" value="ECO:0007669"/>
    <property type="project" value="UniProtKB-KW"/>
</dbReference>
<evidence type="ECO:0000313" key="6">
    <source>
        <dbReference type="Proteomes" id="UP001595880"/>
    </source>
</evidence>
<dbReference type="InterPro" id="IPR037171">
    <property type="entry name" value="NagB/RpiA_transferase-like"/>
</dbReference>
<dbReference type="Pfam" id="PF08220">
    <property type="entry name" value="HTH_DeoR"/>
    <property type="match status" value="1"/>
</dbReference>
<dbReference type="InterPro" id="IPR018356">
    <property type="entry name" value="Tscrpt_reg_HTH_DeoR_CS"/>
</dbReference>
<dbReference type="RefSeq" id="WP_390194732.1">
    <property type="nucleotide sequence ID" value="NZ_JBHSDV010000001.1"/>
</dbReference>
<evidence type="ECO:0000256" key="2">
    <source>
        <dbReference type="ARBA" id="ARBA00023125"/>
    </source>
</evidence>
<organism evidence="5 6">
    <name type="scientific">Gracilibacillus marinus</name>
    <dbReference type="NCBI Taxonomy" id="630535"/>
    <lineage>
        <taxon>Bacteria</taxon>
        <taxon>Bacillati</taxon>
        <taxon>Bacillota</taxon>
        <taxon>Bacilli</taxon>
        <taxon>Bacillales</taxon>
        <taxon>Bacillaceae</taxon>
        <taxon>Gracilibacillus</taxon>
    </lineage>
</organism>
<evidence type="ECO:0000256" key="3">
    <source>
        <dbReference type="ARBA" id="ARBA00023163"/>
    </source>
</evidence>
<protein>
    <submittedName>
        <fullName evidence="5">DeoR/GlpR family DNA-binding transcription regulator</fullName>
    </submittedName>
</protein>
<reference evidence="6" key="1">
    <citation type="journal article" date="2019" name="Int. J. Syst. Evol. Microbiol.">
        <title>The Global Catalogue of Microorganisms (GCM) 10K type strain sequencing project: providing services to taxonomists for standard genome sequencing and annotation.</title>
        <authorList>
            <consortium name="The Broad Institute Genomics Platform"/>
            <consortium name="The Broad Institute Genome Sequencing Center for Infectious Disease"/>
            <person name="Wu L."/>
            <person name="Ma J."/>
        </authorList>
    </citation>
    <scope>NUCLEOTIDE SEQUENCE [LARGE SCALE GENOMIC DNA]</scope>
    <source>
        <strain evidence="6">KACC 14058</strain>
    </source>
</reference>
<keyword evidence="1" id="KW-0805">Transcription regulation</keyword>
<dbReference type="SUPFAM" id="SSF46785">
    <property type="entry name" value="Winged helix' DNA-binding domain"/>
    <property type="match status" value="1"/>
</dbReference>
<dbReference type="InterPro" id="IPR036390">
    <property type="entry name" value="WH_DNA-bd_sf"/>
</dbReference>
<dbReference type="InterPro" id="IPR001034">
    <property type="entry name" value="DeoR_HTH"/>
</dbReference>
<accession>A0ABV8VRV4</accession>
<dbReference type="PRINTS" id="PR00037">
    <property type="entry name" value="HTHLACR"/>
</dbReference>
<gene>
    <name evidence="5" type="ORF">ACFOZ1_00475</name>
</gene>